<evidence type="ECO:0000256" key="5">
    <source>
        <dbReference type="ARBA" id="ARBA00022525"/>
    </source>
</evidence>
<dbReference type="RefSeq" id="WP_073192478.1">
    <property type="nucleotide sequence ID" value="NZ_FQTW01000003.1"/>
</dbReference>
<sequence length="306" mass="34891">MSYRKDQLLTPKQEAFLASIQHQSFIPEDSDVQDLKAIFKNILSKGMHGICFSMYEDGQEPGDHITLEQVRRRMKILKPYTKWVRSFSCIEGNEFVPQAAKEEGIKTLVGAWIGDDPKKNRQELNALIELSNNGLVDIAAVGNEVLYRNDIPLEQLKTYIREVRAAIPKNIPVGYVDAYYEFTVHPDLTDLCDVILANCYPFWESCHIDYALTHMQQMFGQALGAAKGKKVIITETGWPSKGESLGSAQPSDINFLKYFINTQNWCQQAGIESFYFSSFDESWKVGDEGEVGAYWGIWDKNEKIKY</sequence>
<dbReference type="OrthoDB" id="9806824at2"/>
<dbReference type="AlphaFoldDB" id="A0A1M4UN50"/>
<keyword evidence="12" id="KW-0624">Polysaccharide degradation</keyword>
<dbReference type="GO" id="GO:0000272">
    <property type="term" value="P:polysaccharide catabolic process"/>
    <property type="evidence" value="ECO:0007669"/>
    <property type="project" value="UniProtKB-KW"/>
</dbReference>
<keyword evidence="10" id="KW-0119">Carbohydrate metabolism</keyword>
<keyword evidence="9" id="KW-0325">Glycoprotein</keyword>
<comment type="subcellular location">
    <subcellularLocation>
        <location evidence="2">Cell membrane</location>
    </subcellularLocation>
    <subcellularLocation>
        <location evidence="1">Secreted</location>
        <location evidence="1">Cell wall</location>
    </subcellularLocation>
</comment>
<evidence type="ECO:0000256" key="6">
    <source>
        <dbReference type="ARBA" id="ARBA00022729"/>
    </source>
</evidence>
<evidence type="ECO:0000256" key="14">
    <source>
        <dbReference type="ARBA" id="ARBA00042373"/>
    </source>
</evidence>
<evidence type="ECO:0000256" key="12">
    <source>
        <dbReference type="ARBA" id="ARBA00023326"/>
    </source>
</evidence>
<keyword evidence="11" id="KW-0961">Cell wall biogenesis/degradation</keyword>
<keyword evidence="6" id="KW-0732">Signal</keyword>
<keyword evidence="4" id="KW-0134">Cell wall</keyword>
<dbReference type="PANTHER" id="PTHR16631:SF17">
    <property type="entry name" value="GLUCAN ENDO-1,3-BETA-GLUCOSIDASE BTGC"/>
    <property type="match status" value="1"/>
</dbReference>
<dbReference type="GO" id="GO:0042973">
    <property type="term" value="F:glucan endo-1,3-beta-D-glucosidase activity"/>
    <property type="evidence" value="ECO:0007669"/>
    <property type="project" value="TreeGrafter"/>
</dbReference>
<evidence type="ECO:0000256" key="10">
    <source>
        <dbReference type="ARBA" id="ARBA00023277"/>
    </source>
</evidence>
<name>A0A1M4UN50_9FLAO</name>
<dbReference type="InterPro" id="IPR050732">
    <property type="entry name" value="Beta-glucan_modifiers"/>
</dbReference>
<dbReference type="GO" id="GO:0071555">
    <property type="term" value="P:cell wall organization"/>
    <property type="evidence" value="ECO:0007669"/>
    <property type="project" value="UniProtKB-KW"/>
</dbReference>
<dbReference type="InterPro" id="IPR000490">
    <property type="entry name" value="Glyco_hydro_17"/>
</dbReference>
<keyword evidence="5" id="KW-0964">Secreted</keyword>
<dbReference type="GO" id="GO:0009986">
    <property type="term" value="C:cell surface"/>
    <property type="evidence" value="ECO:0007669"/>
    <property type="project" value="TreeGrafter"/>
</dbReference>
<dbReference type="STRING" id="1155689.SAMN05444278_10320"/>
<evidence type="ECO:0000256" key="2">
    <source>
        <dbReference type="ARBA" id="ARBA00004236"/>
    </source>
</evidence>
<dbReference type="Pfam" id="PF00332">
    <property type="entry name" value="Glyco_hydro_17"/>
    <property type="match status" value="1"/>
</dbReference>
<evidence type="ECO:0000256" key="13">
    <source>
        <dbReference type="ARBA" id="ARBA00037649"/>
    </source>
</evidence>
<keyword evidence="17" id="KW-1185">Reference proteome</keyword>
<accession>A0A1M4UN50</accession>
<evidence type="ECO:0000313" key="17">
    <source>
        <dbReference type="Proteomes" id="UP000184462"/>
    </source>
</evidence>
<dbReference type="EMBL" id="FQTW01000003">
    <property type="protein sequence ID" value="SHE58077.1"/>
    <property type="molecule type" value="Genomic_DNA"/>
</dbReference>
<evidence type="ECO:0000256" key="7">
    <source>
        <dbReference type="ARBA" id="ARBA00022801"/>
    </source>
</evidence>
<dbReference type="PANTHER" id="PTHR16631">
    <property type="entry name" value="GLUCAN 1,3-BETA-GLUCOSIDASE"/>
    <property type="match status" value="1"/>
</dbReference>
<protein>
    <recommendedName>
        <fullName evidence="15">Endo-1,3-beta-glucanase btgC</fullName>
    </recommendedName>
    <alternativeName>
        <fullName evidence="14">Laminarinase btgC</fullName>
    </alternativeName>
</protein>
<keyword evidence="7" id="KW-0378">Hydrolase</keyword>
<evidence type="ECO:0000256" key="3">
    <source>
        <dbReference type="ARBA" id="ARBA00022475"/>
    </source>
</evidence>
<dbReference type="SUPFAM" id="SSF51445">
    <property type="entry name" value="(Trans)glycosidases"/>
    <property type="match status" value="1"/>
</dbReference>
<reference evidence="16 17" key="1">
    <citation type="submission" date="2016-11" db="EMBL/GenBank/DDBJ databases">
        <authorList>
            <person name="Jaros S."/>
            <person name="Januszkiewicz K."/>
            <person name="Wedrychowicz H."/>
        </authorList>
    </citation>
    <scope>NUCLEOTIDE SEQUENCE [LARGE SCALE GENOMIC DNA]</scope>
    <source>
        <strain evidence="16 17">DSM 25661</strain>
    </source>
</reference>
<evidence type="ECO:0000313" key="16">
    <source>
        <dbReference type="EMBL" id="SHE58077.1"/>
    </source>
</evidence>
<dbReference type="Gene3D" id="3.20.20.80">
    <property type="entry name" value="Glycosidases"/>
    <property type="match status" value="1"/>
</dbReference>
<evidence type="ECO:0000256" key="4">
    <source>
        <dbReference type="ARBA" id="ARBA00022512"/>
    </source>
</evidence>
<dbReference type="GO" id="GO:0005886">
    <property type="term" value="C:plasma membrane"/>
    <property type="evidence" value="ECO:0007669"/>
    <property type="project" value="UniProtKB-SubCell"/>
</dbReference>
<evidence type="ECO:0000256" key="9">
    <source>
        <dbReference type="ARBA" id="ARBA00023180"/>
    </source>
</evidence>
<comment type="function">
    <text evidence="13">Glucanases play a role in cell expansion during growth, in cell-cell fusion during mating, and in spore release during sporulation. This enzyme may be involved in beta-glucan degradation. Active on laminarin and lichenan.</text>
</comment>
<dbReference type="InterPro" id="IPR017853">
    <property type="entry name" value="GH"/>
</dbReference>
<evidence type="ECO:0000256" key="11">
    <source>
        <dbReference type="ARBA" id="ARBA00023316"/>
    </source>
</evidence>
<evidence type="ECO:0000256" key="1">
    <source>
        <dbReference type="ARBA" id="ARBA00004191"/>
    </source>
</evidence>
<organism evidence="16 17">
    <name type="scientific">Psychroflexus salarius</name>
    <dbReference type="NCBI Taxonomy" id="1155689"/>
    <lineage>
        <taxon>Bacteria</taxon>
        <taxon>Pseudomonadati</taxon>
        <taxon>Bacteroidota</taxon>
        <taxon>Flavobacteriia</taxon>
        <taxon>Flavobacteriales</taxon>
        <taxon>Flavobacteriaceae</taxon>
        <taxon>Psychroflexus</taxon>
    </lineage>
</organism>
<keyword evidence="3" id="KW-1003">Cell membrane</keyword>
<keyword evidence="8" id="KW-0472">Membrane</keyword>
<proteinExistence type="predicted"/>
<dbReference type="Proteomes" id="UP000184462">
    <property type="component" value="Unassembled WGS sequence"/>
</dbReference>
<dbReference type="GO" id="GO:0005576">
    <property type="term" value="C:extracellular region"/>
    <property type="evidence" value="ECO:0007669"/>
    <property type="project" value="TreeGrafter"/>
</dbReference>
<evidence type="ECO:0000256" key="15">
    <source>
        <dbReference type="ARBA" id="ARBA00043078"/>
    </source>
</evidence>
<gene>
    <name evidence="16" type="ORF">SAMN05444278_10320</name>
</gene>
<evidence type="ECO:0000256" key="8">
    <source>
        <dbReference type="ARBA" id="ARBA00023136"/>
    </source>
</evidence>